<dbReference type="InterPro" id="IPR009614">
    <property type="entry name" value="YoeB_toxin"/>
</dbReference>
<evidence type="ECO:0000256" key="5">
    <source>
        <dbReference type="ARBA" id="ARBA00022801"/>
    </source>
</evidence>
<dbReference type="PANTHER" id="PTHR38039:SF1">
    <property type="entry name" value="TOXIN YOEB"/>
    <property type="match status" value="1"/>
</dbReference>
<keyword evidence="4" id="KW-0255">Endonuclease</keyword>
<name>A0ABR9C031_9PSED</name>
<dbReference type="RefSeq" id="WP_090355816.1">
    <property type="nucleotide sequence ID" value="NZ_FNTZ01000001.1"/>
</dbReference>
<protein>
    <recommendedName>
        <fullName evidence="6">Putative mRNA interferase YoeB</fullName>
    </recommendedName>
</protein>
<gene>
    <name evidence="7" type="ORF">IFT38_12990</name>
</gene>
<dbReference type="EMBL" id="JACYWZ010000005">
    <property type="protein sequence ID" value="MBD8770456.1"/>
    <property type="molecule type" value="Genomic_DNA"/>
</dbReference>
<keyword evidence="3" id="KW-0540">Nuclease</keyword>
<dbReference type="InterPro" id="IPR035093">
    <property type="entry name" value="RelE/ParE_toxin_dom_sf"/>
</dbReference>
<sequence length="101" mass="11725">MSQSKKQQNKTKARTSVAVSFTANGWADYQHWSENDPGKHEAVDNLISHILRDPFKGIGRPEPLKGDLTGYWSRRIDKEHRLVYFYDNDVLTVIACRYHYG</sequence>
<proteinExistence type="inferred from homology"/>
<dbReference type="Gene3D" id="3.30.2310.20">
    <property type="entry name" value="RelE-like"/>
    <property type="match status" value="1"/>
</dbReference>
<evidence type="ECO:0000256" key="2">
    <source>
        <dbReference type="ARBA" id="ARBA00022649"/>
    </source>
</evidence>
<keyword evidence="5" id="KW-0378">Hydrolase</keyword>
<dbReference type="Pfam" id="PF06769">
    <property type="entry name" value="YoeB_toxin"/>
    <property type="match status" value="1"/>
</dbReference>
<evidence type="ECO:0000256" key="4">
    <source>
        <dbReference type="ARBA" id="ARBA00022759"/>
    </source>
</evidence>
<evidence type="ECO:0000256" key="3">
    <source>
        <dbReference type="ARBA" id="ARBA00022722"/>
    </source>
</evidence>
<dbReference type="SUPFAM" id="SSF143011">
    <property type="entry name" value="RelE-like"/>
    <property type="match status" value="1"/>
</dbReference>
<evidence type="ECO:0000256" key="1">
    <source>
        <dbReference type="ARBA" id="ARBA00008172"/>
    </source>
</evidence>
<keyword evidence="8" id="KW-1185">Reference proteome</keyword>
<reference evidence="7 8" key="1">
    <citation type="journal article" date="2020" name="FEMS Microbiol. Ecol.">
        <title>Temporal dynamics of bacterial communities during seed development and maturation.</title>
        <authorList>
            <person name="Chesneau G."/>
            <person name="Torres-Cortes G."/>
            <person name="Briand M."/>
            <person name="Darrasse A."/>
            <person name="Preveaux A."/>
            <person name="Marais C."/>
            <person name="Jacques M.A."/>
            <person name="Shade A."/>
            <person name="Barret M."/>
        </authorList>
    </citation>
    <scope>NUCLEOTIDE SEQUENCE [LARGE SCALE GENOMIC DNA]</scope>
    <source>
        <strain evidence="7 8">CFBP13599</strain>
    </source>
</reference>
<dbReference type="PANTHER" id="PTHR38039">
    <property type="entry name" value="TOXIN YOEB"/>
    <property type="match status" value="1"/>
</dbReference>
<accession>A0ABR9C031</accession>
<dbReference type="NCBIfam" id="TIGR02116">
    <property type="entry name" value="toxin_Txe_YoeB"/>
    <property type="match status" value="1"/>
</dbReference>
<evidence type="ECO:0000256" key="6">
    <source>
        <dbReference type="ARBA" id="ARBA00030388"/>
    </source>
</evidence>
<evidence type="ECO:0000313" key="8">
    <source>
        <dbReference type="Proteomes" id="UP000620025"/>
    </source>
</evidence>
<organism evidence="7 8">
    <name type="scientific">Pseudomonas coleopterorum</name>
    <dbReference type="NCBI Taxonomy" id="1605838"/>
    <lineage>
        <taxon>Bacteria</taxon>
        <taxon>Pseudomonadati</taxon>
        <taxon>Pseudomonadota</taxon>
        <taxon>Gammaproteobacteria</taxon>
        <taxon>Pseudomonadales</taxon>
        <taxon>Pseudomonadaceae</taxon>
        <taxon>Pseudomonas</taxon>
    </lineage>
</organism>
<comment type="similarity">
    <text evidence="1">Belongs to the YoeB family.</text>
</comment>
<comment type="caution">
    <text evidence="7">The sequence shown here is derived from an EMBL/GenBank/DDBJ whole genome shotgun (WGS) entry which is preliminary data.</text>
</comment>
<evidence type="ECO:0000313" key="7">
    <source>
        <dbReference type="EMBL" id="MBD8770456.1"/>
    </source>
</evidence>
<dbReference type="Proteomes" id="UP000620025">
    <property type="component" value="Unassembled WGS sequence"/>
</dbReference>
<keyword evidence="2" id="KW-1277">Toxin-antitoxin system</keyword>